<dbReference type="GO" id="GO:0000049">
    <property type="term" value="F:tRNA binding"/>
    <property type="evidence" value="ECO:0007669"/>
    <property type="project" value="TreeGrafter"/>
</dbReference>
<dbReference type="CDD" id="cd02440">
    <property type="entry name" value="AdoMet_MTases"/>
    <property type="match status" value="1"/>
</dbReference>
<dbReference type="GO" id="GO:0030488">
    <property type="term" value="P:tRNA methylation"/>
    <property type="evidence" value="ECO:0007669"/>
    <property type="project" value="TreeGrafter"/>
</dbReference>
<evidence type="ECO:0000256" key="2">
    <source>
        <dbReference type="ARBA" id="ARBA00022603"/>
    </source>
</evidence>
<sequence>MYFNNEKPKPIGQRFEGGKLLKKVHKSIEQLKKHDPDVEPSAEPTNFLLVSNSSVLCGVSLEELEHIFLPLDAECQFIVYPCKRSYSFVHCSSAEKALKIRDELNGLVHPSLKQSHQPFVITFVKNLPRERLVENYRPGDLEIHEEYVDEKQEKALIEFIRNHANLQFLKHRTVVHFANEFDYDTNSASSFKPAQPIPEILEELIERMMTDGIMKEKPDQITANLYDPGHGIPSHYDTHSAFEDPVVSLSLESNVVMEFKDGANSARIVPVLLKRRSLCLIQGEARYRWKHGIVNRKFDVDPLTDRVMARKPRISITFRKIRTRPCECAWKEYCDWDRRGEMKVPSNEELARKMEGSYVSDVYENIAEHFDETRHSNWKAVQRFIDEIPKGSVVYDVGCGNGKYLVAKDNLIKIGCDMCQGLCEIANKKGCLVFRCDALNLPFRDESADAAISIAVLHHIATFERRKRMIDELLRVTKSGGKICVTVWSMDQSQSQYAKMRGNKDEIANENAKNDRLKVHDGKDFEQQDVLVPWIIDQKNETYLRYYHVFREGEAEELIAAIPNCKLISVAKEQGNYVIIFEKLL</sequence>
<dbReference type="GO" id="GO:0005634">
    <property type="term" value="C:nucleus"/>
    <property type="evidence" value="ECO:0007669"/>
    <property type="project" value="TreeGrafter"/>
</dbReference>
<dbReference type="FunFam" id="3.30.70.330:FF:000570">
    <property type="entry name" value="ALKylated DNA repair protein AlkB homolog"/>
    <property type="match status" value="1"/>
</dbReference>
<gene>
    <name evidence="7" type="ORF">CBOVIS_LOCUS4150</name>
</gene>
<organism evidence="7 8">
    <name type="scientific">Caenorhabditis bovis</name>
    <dbReference type="NCBI Taxonomy" id="2654633"/>
    <lineage>
        <taxon>Eukaryota</taxon>
        <taxon>Metazoa</taxon>
        <taxon>Ecdysozoa</taxon>
        <taxon>Nematoda</taxon>
        <taxon>Chromadorea</taxon>
        <taxon>Rhabditida</taxon>
        <taxon>Rhabditina</taxon>
        <taxon>Rhabditomorpha</taxon>
        <taxon>Rhabditoidea</taxon>
        <taxon>Rhabditidae</taxon>
        <taxon>Peloderinae</taxon>
        <taxon>Caenorhabditis</taxon>
    </lineage>
</organism>
<comment type="cofactor">
    <cofactor evidence="1">
        <name>Fe(2+)</name>
        <dbReference type="ChEBI" id="CHEBI:29033"/>
    </cofactor>
</comment>
<dbReference type="Pfam" id="PF08241">
    <property type="entry name" value="Methyltransf_11"/>
    <property type="match status" value="1"/>
</dbReference>
<dbReference type="PROSITE" id="PS51471">
    <property type="entry name" value="FE2OG_OXY"/>
    <property type="match status" value="1"/>
</dbReference>
<dbReference type="Proteomes" id="UP000494206">
    <property type="component" value="Unassembled WGS sequence"/>
</dbReference>
<dbReference type="Gene3D" id="3.30.70.330">
    <property type="match status" value="1"/>
</dbReference>
<keyword evidence="5" id="KW-0694">RNA-binding</keyword>
<proteinExistence type="predicted"/>
<dbReference type="OrthoDB" id="271595at2759"/>
<feature type="domain" description="Fe2OG dioxygenase" evidence="6">
    <location>
        <begin position="217"/>
        <end position="322"/>
    </location>
</feature>
<dbReference type="GO" id="GO:0005737">
    <property type="term" value="C:cytoplasm"/>
    <property type="evidence" value="ECO:0007669"/>
    <property type="project" value="TreeGrafter"/>
</dbReference>
<accession>A0A8S1EKR7</accession>
<dbReference type="InterPro" id="IPR005123">
    <property type="entry name" value="Oxoglu/Fe-dep_dioxygenase_dom"/>
</dbReference>
<dbReference type="PANTHER" id="PTHR13069">
    <property type="entry name" value="ALKYLATED DNA REPAIR PROTEIN ALKB HOMOLOG 8"/>
    <property type="match status" value="1"/>
</dbReference>
<dbReference type="FunFam" id="3.40.50.150:FF:000489">
    <property type="entry name" value="Methyltransferase, putative"/>
    <property type="match status" value="1"/>
</dbReference>
<dbReference type="Pfam" id="PF13532">
    <property type="entry name" value="2OG-FeII_Oxy_2"/>
    <property type="match status" value="1"/>
</dbReference>
<protein>
    <recommendedName>
        <fullName evidence="6">Fe2OG dioxygenase domain-containing protein</fullName>
    </recommendedName>
</protein>
<reference evidence="7 8" key="1">
    <citation type="submission" date="2020-04" db="EMBL/GenBank/DDBJ databases">
        <authorList>
            <person name="Laetsch R D."/>
            <person name="Stevens L."/>
            <person name="Kumar S."/>
            <person name="Blaxter L. M."/>
        </authorList>
    </citation>
    <scope>NUCLEOTIDE SEQUENCE [LARGE SCALE GENOMIC DNA]</scope>
</reference>
<keyword evidence="2" id="KW-0489">Methyltransferase</keyword>
<dbReference type="SUPFAM" id="SSF53335">
    <property type="entry name" value="S-adenosyl-L-methionine-dependent methyltransferases"/>
    <property type="match status" value="1"/>
</dbReference>
<evidence type="ECO:0000256" key="4">
    <source>
        <dbReference type="ARBA" id="ARBA00022833"/>
    </source>
</evidence>
<evidence type="ECO:0000259" key="6">
    <source>
        <dbReference type="PROSITE" id="PS51471"/>
    </source>
</evidence>
<comment type="caution">
    <text evidence="7">The sequence shown here is derived from an EMBL/GenBank/DDBJ whole genome shotgun (WGS) entry which is preliminary data.</text>
</comment>
<dbReference type="InterPro" id="IPR012677">
    <property type="entry name" value="Nucleotide-bd_a/b_plait_sf"/>
</dbReference>
<keyword evidence="8" id="KW-1185">Reference proteome</keyword>
<keyword evidence="4" id="KW-0862">Zinc</keyword>
<evidence type="ECO:0000313" key="8">
    <source>
        <dbReference type="Proteomes" id="UP000494206"/>
    </source>
</evidence>
<evidence type="ECO:0000256" key="1">
    <source>
        <dbReference type="ARBA" id="ARBA00001954"/>
    </source>
</evidence>
<dbReference type="Gene3D" id="3.40.50.150">
    <property type="entry name" value="Vaccinia Virus protein VP39"/>
    <property type="match status" value="1"/>
</dbReference>
<dbReference type="GO" id="GO:0106335">
    <property type="term" value="F:tRNA (5-carboxymethyluridine(34)-5-O)-methyltransferase activity"/>
    <property type="evidence" value="ECO:0007669"/>
    <property type="project" value="TreeGrafter"/>
</dbReference>
<dbReference type="InterPro" id="IPR013216">
    <property type="entry name" value="Methyltransf_11"/>
</dbReference>
<dbReference type="GO" id="GO:0002098">
    <property type="term" value="P:tRNA wobble uridine modification"/>
    <property type="evidence" value="ECO:0007669"/>
    <property type="project" value="TreeGrafter"/>
</dbReference>
<keyword evidence="3" id="KW-0808">Transferase</keyword>
<name>A0A8S1EKR7_9PELO</name>
<dbReference type="InterPro" id="IPR037151">
    <property type="entry name" value="AlkB-like_sf"/>
</dbReference>
<evidence type="ECO:0000256" key="5">
    <source>
        <dbReference type="ARBA" id="ARBA00022884"/>
    </source>
</evidence>
<dbReference type="InterPro" id="IPR051422">
    <property type="entry name" value="AlkB_tRNA_MeTrf/Diox"/>
</dbReference>
<dbReference type="Gene3D" id="2.60.120.590">
    <property type="entry name" value="Alpha-ketoglutarate-dependent dioxygenase AlkB-like"/>
    <property type="match status" value="1"/>
</dbReference>
<dbReference type="InterPro" id="IPR027450">
    <property type="entry name" value="AlkB-like"/>
</dbReference>
<dbReference type="AlphaFoldDB" id="A0A8S1EKR7"/>
<evidence type="ECO:0000256" key="3">
    <source>
        <dbReference type="ARBA" id="ARBA00022679"/>
    </source>
</evidence>
<dbReference type="GO" id="GO:0008757">
    <property type="term" value="F:S-adenosylmethionine-dependent methyltransferase activity"/>
    <property type="evidence" value="ECO:0007669"/>
    <property type="project" value="InterPro"/>
</dbReference>
<dbReference type="PANTHER" id="PTHR13069:SF37">
    <property type="entry name" value="FIRE DANCER"/>
    <property type="match status" value="1"/>
</dbReference>
<dbReference type="InterPro" id="IPR029063">
    <property type="entry name" value="SAM-dependent_MTases_sf"/>
</dbReference>
<dbReference type="SUPFAM" id="SSF51197">
    <property type="entry name" value="Clavaminate synthase-like"/>
    <property type="match status" value="1"/>
</dbReference>
<evidence type="ECO:0000313" key="7">
    <source>
        <dbReference type="EMBL" id="CAB3401397.1"/>
    </source>
</evidence>
<dbReference type="EMBL" id="CADEPM010000003">
    <property type="protein sequence ID" value="CAB3401397.1"/>
    <property type="molecule type" value="Genomic_DNA"/>
</dbReference>